<evidence type="ECO:0000313" key="3">
    <source>
        <dbReference type="EMBL" id="KAF4141684.1"/>
    </source>
</evidence>
<name>A0A833WLG5_PHYIN</name>
<dbReference type="Proteomes" id="UP000602510">
    <property type="component" value="Unassembled WGS sequence"/>
</dbReference>
<reference evidence="2" key="1">
    <citation type="submission" date="2020-04" db="EMBL/GenBank/DDBJ databases">
        <title>Hybrid Assembly of Korean Phytophthora infestans isolates.</title>
        <authorList>
            <person name="Prokchorchik M."/>
            <person name="Lee Y."/>
            <person name="Seo J."/>
            <person name="Cho J.-H."/>
            <person name="Park Y.-E."/>
            <person name="Jang D.-C."/>
            <person name="Im J.-S."/>
            <person name="Choi J.-G."/>
            <person name="Park H.-J."/>
            <person name="Lee G.-B."/>
            <person name="Lee Y.-G."/>
            <person name="Hong S.-Y."/>
            <person name="Cho K."/>
            <person name="Sohn K.H."/>
        </authorList>
    </citation>
    <scope>NUCLEOTIDE SEQUENCE</scope>
    <source>
        <strain evidence="2">KR_1_A1</strain>
        <strain evidence="3">KR_2_A2</strain>
    </source>
</reference>
<evidence type="ECO:0008006" key="5">
    <source>
        <dbReference type="Google" id="ProtNLM"/>
    </source>
</evidence>
<keyword evidence="4" id="KW-1185">Reference proteome</keyword>
<keyword evidence="1" id="KW-0732">Signal</keyword>
<dbReference type="Proteomes" id="UP000704712">
    <property type="component" value="Unassembled WGS sequence"/>
</dbReference>
<feature type="chain" id="PRO_5036417858" description="Secreted RxLR effector peptide protein" evidence="1">
    <location>
        <begin position="22"/>
        <end position="167"/>
    </location>
</feature>
<comment type="caution">
    <text evidence="2">The sequence shown here is derived from an EMBL/GenBank/DDBJ whole genome shotgun (WGS) entry which is preliminary data.</text>
</comment>
<feature type="signal peptide" evidence="1">
    <location>
        <begin position="1"/>
        <end position="21"/>
    </location>
</feature>
<sequence>MRLGTFFVLLVATFFACFTSAEDLSVFTVDGGERESRRLRSEAVNKDNVAKIAGAFISHGNEVATLQKAFRMANDAAVKKDKTAAKRAMQLAIGAKQGAKLSDESMGKLSSMLAQTAQKNPKSWPRLRKFVKLSLGAGVGGLAIYGAYKLMFNKGSSEASTTTTGSA</sequence>
<evidence type="ECO:0000313" key="4">
    <source>
        <dbReference type="Proteomes" id="UP000602510"/>
    </source>
</evidence>
<evidence type="ECO:0000256" key="1">
    <source>
        <dbReference type="SAM" id="SignalP"/>
    </source>
</evidence>
<gene>
    <name evidence="2" type="ORF">GN244_ATG02612</name>
    <name evidence="3" type="ORF">GN958_ATG09131</name>
</gene>
<evidence type="ECO:0000313" key="2">
    <source>
        <dbReference type="EMBL" id="KAF4045228.1"/>
    </source>
</evidence>
<organism evidence="2 4">
    <name type="scientific">Phytophthora infestans</name>
    <name type="common">Potato late blight agent</name>
    <name type="synonym">Botrytis infestans</name>
    <dbReference type="NCBI Taxonomy" id="4787"/>
    <lineage>
        <taxon>Eukaryota</taxon>
        <taxon>Sar</taxon>
        <taxon>Stramenopiles</taxon>
        <taxon>Oomycota</taxon>
        <taxon>Peronosporomycetes</taxon>
        <taxon>Peronosporales</taxon>
        <taxon>Peronosporaceae</taxon>
        <taxon>Phytophthora</taxon>
    </lineage>
</organism>
<protein>
    <recommendedName>
        <fullName evidence="5">Secreted RxLR effector peptide protein</fullName>
    </recommendedName>
</protein>
<dbReference type="EMBL" id="JAACNO010001285">
    <property type="protein sequence ID" value="KAF4141684.1"/>
    <property type="molecule type" value="Genomic_DNA"/>
</dbReference>
<accession>A0A833WLG5</accession>
<dbReference type="EMBL" id="WSZM01000055">
    <property type="protein sequence ID" value="KAF4045228.1"/>
    <property type="molecule type" value="Genomic_DNA"/>
</dbReference>
<dbReference type="AlphaFoldDB" id="A0A833WLG5"/>
<proteinExistence type="predicted"/>
<dbReference type="PROSITE" id="PS51257">
    <property type="entry name" value="PROKAR_LIPOPROTEIN"/>
    <property type="match status" value="1"/>
</dbReference>